<evidence type="ECO:0000259" key="8">
    <source>
        <dbReference type="Pfam" id="PF17389"/>
    </source>
</evidence>
<feature type="domain" description="Bacterial Ig-like" evidence="7">
    <location>
        <begin position="1891"/>
        <end position="1976"/>
    </location>
</feature>
<feature type="compositionally biased region" description="Low complexity" evidence="4">
    <location>
        <begin position="1853"/>
        <end position="1862"/>
    </location>
</feature>
<accession>A0ABX4QSG5</accession>
<dbReference type="InterPro" id="IPR013737">
    <property type="entry name" value="Bac_rhamnosid_N"/>
</dbReference>
<dbReference type="InterPro" id="IPR035396">
    <property type="entry name" value="Bac_rhamnosid6H"/>
</dbReference>
<dbReference type="EMBL" id="PJBV01000035">
    <property type="protein sequence ID" value="PKH37601.1"/>
    <property type="molecule type" value="Genomic_DNA"/>
</dbReference>
<dbReference type="NCBIfam" id="NF047446">
    <property type="entry name" value="barrel_OmpL47"/>
    <property type="match status" value="1"/>
</dbReference>
<dbReference type="Gene3D" id="1.50.10.10">
    <property type="match status" value="1"/>
</dbReference>
<dbReference type="Pfam" id="PF25788">
    <property type="entry name" value="Ig_Rha78A_N"/>
    <property type="match status" value="1"/>
</dbReference>
<dbReference type="Pfam" id="PF05592">
    <property type="entry name" value="Bac_rhamnosid"/>
    <property type="match status" value="1"/>
</dbReference>
<dbReference type="InterPro" id="IPR016007">
    <property type="entry name" value="Alpha_rhamnosid"/>
</dbReference>
<evidence type="ECO:0000256" key="4">
    <source>
        <dbReference type="SAM" id="MobiDB-lite"/>
    </source>
</evidence>
<dbReference type="InterPro" id="IPR008928">
    <property type="entry name" value="6-hairpin_glycosidase_sf"/>
</dbReference>
<dbReference type="SUPFAM" id="SSF48208">
    <property type="entry name" value="Six-hairpin glycosidases"/>
    <property type="match status" value="1"/>
</dbReference>
<organism evidence="10 11">
    <name type="scientific">Nocardioides alpinus</name>
    <dbReference type="NCBI Taxonomy" id="748909"/>
    <lineage>
        <taxon>Bacteria</taxon>
        <taxon>Bacillati</taxon>
        <taxon>Actinomycetota</taxon>
        <taxon>Actinomycetes</taxon>
        <taxon>Propionibacteriales</taxon>
        <taxon>Nocardioidaceae</taxon>
        <taxon>Nocardioides</taxon>
    </lineage>
</organism>
<feature type="region of interest" description="Disordered" evidence="4">
    <location>
        <begin position="1842"/>
        <end position="1891"/>
    </location>
</feature>
<dbReference type="Gene3D" id="2.60.420.10">
    <property type="entry name" value="Maltose phosphorylase, domain 3"/>
    <property type="match status" value="1"/>
</dbReference>
<feature type="compositionally biased region" description="Pro residues" evidence="4">
    <location>
        <begin position="1863"/>
        <end position="1874"/>
    </location>
</feature>
<keyword evidence="3" id="KW-0378">Hydrolase</keyword>
<evidence type="ECO:0000256" key="3">
    <source>
        <dbReference type="ARBA" id="ARBA00022801"/>
    </source>
</evidence>
<dbReference type="Pfam" id="PF17390">
    <property type="entry name" value="Bac_rhamnosid_C"/>
    <property type="match status" value="1"/>
</dbReference>
<proteinExistence type="predicted"/>
<dbReference type="PANTHER" id="PTHR33307">
    <property type="entry name" value="ALPHA-RHAMNOSIDASE (EUROFUNG)"/>
    <property type="match status" value="1"/>
</dbReference>
<evidence type="ECO:0000313" key="11">
    <source>
        <dbReference type="Proteomes" id="UP000233565"/>
    </source>
</evidence>
<dbReference type="Pfam" id="PF08531">
    <property type="entry name" value="Bac_rhamnosid_N"/>
    <property type="match status" value="1"/>
</dbReference>
<dbReference type="Gene3D" id="3.30.1920.20">
    <property type="match status" value="1"/>
</dbReference>
<dbReference type="InterPro" id="IPR012341">
    <property type="entry name" value="6hp_glycosidase-like_sf"/>
</dbReference>
<comment type="caution">
    <text evidence="10">The sequence shown here is derived from an EMBL/GenBank/DDBJ whole genome shotgun (WGS) entry which is preliminary data.</text>
</comment>
<dbReference type="Proteomes" id="UP000233565">
    <property type="component" value="Unassembled WGS sequence"/>
</dbReference>
<name>A0ABX4QSG5_9ACTN</name>
<comment type="catalytic activity">
    <reaction evidence="1">
        <text>Hydrolysis of terminal non-reducing alpha-L-rhamnose residues in alpha-L-rhamnosides.</text>
        <dbReference type="EC" id="3.2.1.40"/>
    </reaction>
</comment>
<dbReference type="Gene3D" id="2.60.40.10">
    <property type="entry name" value="Immunoglobulins"/>
    <property type="match status" value="2"/>
</dbReference>
<protein>
    <recommendedName>
        <fullName evidence="2">alpha-L-rhamnosidase</fullName>
        <ecNumber evidence="2">3.2.1.40</ecNumber>
    </recommendedName>
</protein>
<dbReference type="InterPro" id="IPR058094">
    <property type="entry name" value="Ig-like_OmpL47-like"/>
</dbReference>
<dbReference type="InterPro" id="IPR013783">
    <property type="entry name" value="Ig-like_fold"/>
</dbReference>
<evidence type="ECO:0000259" key="5">
    <source>
        <dbReference type="Pfam" id="PF05592"/>
    </source>
</evidence>
<dbReference type="InterPro" id="IPR035398">
    <property type="entry name" value="Bac_rhamnosid_C"/>
</dbReference>
<feature type="domain" description="Alpha-L-rhamnosidase six-hairpin glycosidase" evidence="8">
    <location>
        <begin position="660"/>
        <end position="999"/>
    </location>
</feature>
<feature type="domain" description="Alpha-L-rhamnosidase C-terminal" evidence="9">
    <location>
        <begin position="1001"/>
        <end position="1073"/>
    </location>
</feature>
<gene>
    <name evidence="10" type="ORF">CXG46_19400</name>
</gene>
<evidence type="ECO:0000259" key="9">
    <source>
        <dbReference type="Pfam" id="PF17390"/>
    </source>
</evidence>
<keyword evidence="11" id="KW-1185">Reference proteome</keyword>
<evidence type="ECO:0000259" key="6">
    <source>
        <dbReference type="Pfam" id="PF08531"/>
    </source>
</evidence>
<reference evidence="10 11" key="1">
    <citation type="submission" date="2017-12" db="EMBL/GenBank/DDBJ databases">
        <title>Pharmacopeia of the Arctic Ocean.</title>
        <authorList>
            <person name="Collins E."/>
            <person name="Ducluzeau A.-L."/>
        </authorList>
    </citation>
    <scope>NUCLEOTIDE SEQUENCE [LARGE SCALE GENOMIC DNA]</scope>
    <source>
        <strain evidence="10 11">DSM 23325</strain>
    </source>
</reference>
<evidence type="ECO:0000256" key="2">
    <source>
        <dbReference type="ARBA" id="ARBA00012652"/>
    </source>
</evidence>
<dbReference type="Gene3D" id="2.60.40.2700">
    <property type="match status" value="1"/>
</dbReference>
<dbReference type="PANTHER" id="PTHR33307:SF6">
    <property type="entry name" value="ALPHA-RHAMNOSIDASE (EUROFUNG)-RELATED"/>
    <property type="match status" value="1"/>
</dbReference>
<sequence>MTGITPAPVSLETRMSTVLTRYAQRGISALATLALVGGLGAMAPSPAAAAPSAAAAAAVSLSGLQTNGRVDPLGIPGDAPSFGWTAASTARGVVQDAYQVRVAISEDALASPDVWDSGKVDSDRQVDVAYAGPALASQTRYVWQVRTWDATDAASEWSAPASFETGILTAGEWQGDWIGKSATGEVDRWGNYTADIDFDIADMAVGVFVRAASTQNALMWQISAADGTPRFRPHKRVNGVYSLLDNKPIPGITATQLLTGTHRLSVTVDGSTITTLLDGTQIDQRTDTSFTKGFVGFRQDFVAAGNVDEAADIKAVTVTAKNGEVLLDTDFTTGNPFTGGRLTSAGLRVAERQDVLYRTPDSHKPLLRTSFTTDPGKTIESARVYASAQGVYEMRLNGAQVGDQFLAPGWTEYRKRIQHQTYDVTDQVRSGANAFGAELGDGWWKGKIASFGFNHYGSSLGLIAQLRIDYTDGTSQVVTTDDTWKSHFGPYVEADNIEGETYDANAEQPGWDAPGFDDAGWNPVTIATNTSARLVPQPDEPVRVTEELAAQAHTTPAPGVEVYDLGQNMVGVARLTLQGQAGATVRIRYGEELNPDGSLYTANMRSAKVTDFYTFATTGTATYTPKFTQHGFRYLEITGTTAAPALADVTGVVWGSDLADTGTLVTSDPMLNQLQSNISWGQRGNFLSVPTDTPARDERLGWTGDINVFAPTASYLTDTRGFLGKWMTDLRDAAYADGNVPGIAPVVPNAGDFGSGLGWSDAAITVPYATWKAWDDGRIVRENYASMEKFLGFVRTSAGTDLIDSGRGHWEDWLNLDDPTSVGVLGTMYYAEDARMLSEMAAAIGEDEDAAEYADLSTAVRAAFVDEFVQSTGTIQGNSQAGYAMALGMDMIADADLRQKVADQFVAKLAASNNHLTTGFLGTPWLLPALSSIDRDDLAYTMLLHKDYPSWGYEIENGATTMWERWNSIMPDGSFGPVEMNSFNHYAYGAVGDWMYQNIGGIKALEAGYKVSRIAPVMGGGLTHGAGAFDSAYGPITTDWTLRGEELSLTAQVPVNTTAEVVLPAANAYALTEGGQLLGDVDGVLDVRDDGDTVTVTVGSGSYDFATAASNAALGEIAGDLEALRSHVADLADDGDLTTSERGQLDTAVDAISADVDAALLAGIDGDEADVTAALAAARDGARDLRTWLATSGIAGPVKDDLDTRVAAIEARLVNAYLASVGVSVALPPVDGAALPGATVSGTVEVTNTGDEPITALEGTVDAAGLGEANVSLASLPAGGSVQLPFELDVPKQADPGTYAATLALDLVLSGEPFTATAATPAWATVTSGLTIGAVTIAADAVDPADHAVVSVPVANAGTADVRAHVGLTLPLGWRTAPSSDVRVAAGEQVVVAVPVVVPLDRVSNEPVPADVRVGRAGATLAERTVELTLALPTPRPPATGYVDYVDFGNTASEGAHALQVSPSSGTNTEAGLTRRYSNSGTPGSWFSAEVQVPAGQPFVLRNVETYSGPYTKKYDIYVDDVLVREHVLPRAEGGEGSKVYDFPVTDPAALAAAADGKVRVRYEYRLGTRAQDGFFDPSIADLWVLRVTDDERAPDVSATVASGRAGDNGWWRSDVTVGVQALDSRDEAPEVEISQGPGWSAYTEPVAVSGDGKHEVGHRATDAAGNVSPAGVLPVWIDATAPQTSLAVTRGGGVEDADTASLRLAATDATSGVATTAYRVDGGAWATAGAQPFTVTGFGTHVVEFASTDVAGNPEPMRRETVTLADVDTVSAVVAPQVTGTPVVGATLASTPGSWNTKGLSFAHQWLRDGVPIAGATSTSYGVAAADLGARLAVRVTATKAGKEPGVATSSATAPVTQVPTTTPPTTDPPTTDPPQAGRADSRTTVRTHRTRVAKGQPVKVTVVVRSDAKVTGRVLVRVDGKVVTRVSLRKVAGGGRAVVTVRIARVGKHRITATYLGSTLVARSTSKARIVRVT</sequence>
<dbReference type="InterPro" id="IPR008902">
    <property type="entry name" value="Rhamnosid_concanavalin"/>
</dbReference>
<feature type="domain" description="Bacterial alpha-L-rhamnosidase N-terminal" evidence="6">
    <location>
        <begin position="377"/>
        <end position="546"/>
    </location>
</feature>
<dbReference type="Gene3D" id="2.60.120.560">
    <property type="entry name" value="Exo-inulinase, domain 1"/>
    <property type="match status" value="1"/>
</dbReference>
<evidence type="ECO:0000256" key="1">
    <source>
        <dbReference type="ARBA" id="ARBA00001445"/>
    </source>
</evidence>
<dbReference type="Pfam" id="PF16640">
    <property type="entry name" value="Big_3_5"/>
    <property type="match status" value="1"/>
</dbReference>
<dbReference type="Pfam" id="PF17389">
    <property type="entry name" value="Bac_rhamnosid6H"/>
    <property type="match status" value="1"/>
</dbReference>
<dbReference type="InterPro" id="IPR032109">
    <property type="entry name" value="Big_3_5"/>
</dbReference>
<feature type="domain" description="Alpha-L-rhamnosidase concanavalin-like" evidence="5">
    <location>
        <begin position="557"/>
        <end position="653"/>
    </location>
</feature>
<evidence type="ECO:0000259" key="7">
    <source>
        <dbReference type="Pfam" id="PF16640"/>
    </source>
</evidence>
<evidence type="ECO:0000313" key="10">
    <source>
        <dbReference type="EMBL" id="PKH37601.1"/>
    </source>
</evidence>
<dbReference type="Gene3D" id="2.60.120.260">
    <property type="entry name" value="Galactose-binding domain-like"/>
    <property type="match status" value="2"/>
</dbReference>
<dbReference type="EC" id="3.2.1.40" evidence="2"/>